<evidence type="ECO:0000256" key="1">
    <source>
        <dbReference type="ARBA" id="ARBA00023015"/>
    </source>
</evidence>
<dbReference type="SUPFAM" id="SSF46785">
    <property type="entry name" value="Winged helix' DNA-binding domain"/>
    <property type="match status" value="1"/>
</dbReference>
<dbReference type="InterPro" id="IPR036390">
    <property type="entry name" value="WH_DNA-bd_sf"/>
</dbReference>
<dbReference type="Gene3D" id="1.10.10.10">
    <property type="entry name" value="Winged helix-like DNA-binding domain superfamily/Winged helix DNA-binding domain"/>
    <property type="match status" value="1"/>
</dbReference>
<dbReference type="Proteomes" id="UP001158049">
    <property type="component" value="Unassembled WGS sequence"/>
</dbReference>
<evidence type="ECO:0000259" key="5">
    <source>
        <dbReference type="PROSITE" id="PS50995"/>
    </source>
</evidence>
<feature type="region of interest" description="Disordered" evidence="4">
    <location>
        <begin position="1"/>
        <end position="30"/>
    </location>
</feature>
<dbReference type="InterPro" id="IPR000835">
    <property type="entry name" value="HTH_MarR-typ"/>
</dbReference>
<reference evidence="6 7" key="1">
    <citation type="submission" date="2017-05" db="EMBL/GenBank/DDBJ databases">
        <authorList>
            <person name="Varghese N."/>
            <person name="Submissions S."/>
        </authorList>
    </citation>
    <scope>NUCLEOTIDE SEQUENCE [LARGE SCALE GENOMIC DNA]</scope>
    <source>
        <strain evidence="6 7">DSM 26001</strain>
    </source>
</reference>
<keyword evidence="7" id="KW-1185">Reference proteome</keyword>
<feature type="domain" description="HTH marR-type" evidence="5">
    <location>
        <begin position="44"/>
        <end position="179"/>
    </location>
</feature>
<sequence>MKPADTSIPKKNTPGKRHRTGEARRVQGEAGAPSFNARIEGIDYDVLEELTGYAVRRAQLSIYDDFAATLGVEGITPQRFSSLVIIGSNPGISQTRLAEVMGIARSGVVSIIDNFEQAGLVERQDSGDRRSYMLRLTPDGQRQLKKYKTAVREHDDRVAQQLSADERQQLRNLLGKLCIGPKA</sequence>
<keyword evidence="3" id="KW-0804">Transcription</keyword>
<gene>
    <name evidence="6" type="ORF">SAMN06295970_12138</name>
</gene>
<comment type="caution">
    <text evidence="6">The sequence shown here is derived from an EMBL/GenBank/DDBJ whole genome shotgun (WGS) entry which is preliminary data.</text>
</comment>
<protein>
    <submittedName>
        <fullName evidence="6">Transcriptional regulator, MarR family</fullName>
    </submittedName>
</protein>
<dbReference type="EMBL" id="FXUL01000021">
    <property type="protein sequence ID" value="SMP74617.1"/>
    <property type="molecule type" value="Genomic_DNA"/>
</dbReference>
<dbReference type="Pfam" id="PF12802">
    <property type="entry name" value="MarR_2"/>
    <property type="match status" value="1"/>
</dbReference>
<dbReference type="PRINTS" id="PR00598">
    <property type="entry name" value="HTHMARR"/>
</dbReference>
<dbReference type="PANTHER" id="PTHR42756:SF1">
    <property type="entry name" value="TRANSCRIPTIONAL REPRESSOR OF EMRAB OPERON"/>
    <property type="match status" value="1"/>
</dbReference>
<dbReference type="PROSITE" id="PS50995">
    <property type="entry name" value="HTH_MARR_2"/>
    <property type="match status" value="1"/>
</dbReference>
<name>A0ABY1QL30_9BURK</name>
<dbReference type="InterPro" id="IPR036388">
    <property type="entry name" value="WH-like_DNA-bd_sf"/>
</dbReference>
<dbReference type="PANTHER" id="PTHR42756">
    <property type="entry name" value="TRANSCRIPTIONAL REGULATOR, MARR"/>
    <property type="match status" value="1"/>
</dbReference>
<dbReference type="RefSeq" id="WP_283444473.1">
    <property type="nucleotide sequence ID" value="NZ_FXUL01000021.1"/>
</dbReference>
<evidence type="ECO:0000256" key="3">
    <source>
        <dbReference type="ARBA" id="ARBA00023163"/>
    </source>
</evidence>
<evidence type="ECO:0000256" key="4">
    <source>
        <dbReference type="SAM" id="MobiDB-lite"/>
    </source>
</evidence>
<organism evidence="6 7">
    <name type="scientific">Noviherbaspirillum suwonense</name>
    <dbReference type="NCBI Taxonomy" id="1224511"/>
    <lineage>
        <taxon>Bacteria</taxon>
        <taxon>Pseudomonadati</taxon>
        <taxon>Pseudomonadota</taxon>
        <taxon>Betaproteobacteria</taxon>
        <taxon>Burkholderiales</taxon>
        <taxon>Oxalobacteraceae</taxon>
        <taxon>Noviherbaspirillum</taxon>
    </lineage>
</organism>
<accession>A0ABY1QL30</accession>
<evidence type="ECO:0000313" key="6">
    <source>
        <dbReference type="EMBL" id="SMP74617.1"/>
    </source>
</evidence>
<evidence type="ECO:0000256" key="2">
    <source>
        <dbReference type="ARBA" id="ARBA00023125"/>
    </source>
</evidence>
<dbReference type="SMART" id="SM00347">
    <property type="entry name" value="HTH_MARR"/>
    <property type="match status" value="1"/>
</dbReference>
<keyword evidence="2" id="KW-0238">DNA-binding</keyword>
<keyword evidence="1" id="KW-0805">Transcription regulation</keyword>
<proteinExistence type="predicted"/>
<evidence type="ECO:0000313" key="7">
    <source>
        <dbReference type="Proteomes" id="UP001158049"/>
    </source>
</evidence>